<dbReference type="AlphaFoldDB" id="A0D9Y4"/>
<dbReference type="InParanoid" id="A0D9Y4"/>
<dbReference type="HOGENOM" id="CLU_675217_0_0_1"/>
<dbReference type="KEGG" id="ptm:GSPATT00014783001"/>
<proteinExistence type="predicted"/>
<dbReference type="OrthoDB" id="10365120at2759"/>
<gene>
    <name evidence="1" type="ORF">GSPATT00014783001</name>
</gene>
<name>A0D9Y4_PARTE</name>
<organism evidence="1 2">
    <name type="scientific">Paramecium tetraurelia</name>
    <dbReference type="NCBI Taxonomy" id="5888"/>
    <lineage>
        <taxon>Eukaryota</taxon>
        <taxon>Sar</taxon>
        <taxon>Alveolata</taxon>
        <taxon>Ciliophora</taxon>
        <taxon>Intramacronucleata</taxon>
        <taxon>Oligohymenophorea</taxon>
        <taxon>Peniculida</taxon>
        <taxon>Parameciidae</taxon>
        <taxon>Paramecium</taxon>
    </lineage>
</organism>
<reference evidence="1 2" key="1">
    <citation type="journal article" date="2006" name="Nature">
        <title>Global trends of whole-genome duplications revealed by the ciliate Paramecium tetraurelia.</title>
        <authorList>
            <consortium name="Genoscope"/>
            <person name="Aury J.-M."/>
            <person name="Jaillon O."/>
            <person name="Duret L."/>
            <person name="Noel B."/>
            <person name="Jubin C."/>
            <person name="Porcel B.M."/>
            <person name="Segurens B."/>
            <person name="Daubin V."/>
            <person name="Anthouard V."/>
            <person name="Aiach N."/>
            <person name="Arnaiz O."/>
            <person name="Billaut A."/>
            <person name="Beisson J."/>
            <person name="Blanc I."/>
            <person name="Bouhouche K."/>
            <person name="Camara F."/>
            <person name="Duharcourt S."/>
            <person name="Guigo R."/>
            <person name="Gogendeau D."/>
            <person name="Katinka M."/>
            <person name="Keller A.-M."/>
            <person name="Kissmehl R."/>
            <person name="Klotz C."/>
            <person name="Koll F."/>
            <person name="Le Moue A."/>
            <person name="Lepere C."/>
            <person name="Malinsky S."/>
            <person name="Nowacki M."/>
            <person name="Nowak J.K."/>
            <person name="Plattner H."/>
            <person name="Poulain J."/>
            <person name="Ruiz F."/>
            <person name="Serrano V."/>
            <person name="Zagulski M."/>
            <person name="Dessen P."/>
            <person name="Betermier M."/>
            <person name="Weissenbach J."/>
            <person name="Scarpelli C."/>
            <person name="Schachter V."/>
            <person name="Sperling L."/>
            <person name="Meyer E."/>
            <person name="Cohen J."/>
            <person name="Wincker P."/>
        </authorList>
    </citation>
    <scope>NUCLEOTIDE SEQUENCE [LARGE SCALE GENOMIC DNA]</scope>
    <source>
        <strain evidence="1 2">Stock d4-2</strain>
    </source>
</reference>
<dbReference type="OMA" id="YNHKANT"/>
<evidence type="ECO:0000313" key="1">
    <source>
        <dbReference type="EMBL" id="CAK79851.1"/>
    </source>
</evidence>
<keyword evidence="2" id="KW-1185">Reference proteome</keyword>
<dbReference type="RefSeq" id="XP_001447248.1">
    <property type="nucleotide sequence ID" value="XM_001447211.1"/>
</dbReference>
<dbReference type="GeneID" id="5033033"/>
<dbReference type="Proteomes" id="UP000000600">
    <property type="component" value="Unassembled WGS sequence"/>
</dbReference>
<protein>
    <submittedName>
        <fullName evidence="1">Uncharacterized protein</fullName>
    </submittedName>
</protein>
<sequence length="401" mass="47053">MRNRCSFTNKAQQFPLHPSLTINRKRSCECLDCGLHNKKMLYVTTVLPQFQPYQHIITALKEQNEISEQRKRMKLRNKRYLIQMKNIVEKIQKQEYKPKKRQNRHHHTVFYNHQANASNPSSLYTNEIAYTPSEPIQSSSVLFHRYNSLTPQKYFTDQKIMKVQKFSQKLKTFYLPITAPFESQIILRLQLLQDGKVKLIKQSGFQDDFTVNLRLNKFQEDDKKIEDKEIKNKITLPTLQQEDEEEELTDEEINMKKLASYNKKNAYKNILKYNPRTLQSLVDKSQLGQSKIKAYPKQLNQNHIALLHRSVTTNMSPFNNSSISRASPISSIQLLREKRIKPKLLPLENKPLSKFALTHNSPTKQSNTKLNPKKGLQKSILSISGKKQNKNIIFRQLMIQI</sequence>
<dbReference type="EMBL" id="CT868341">
    <property type="protein sequence ID" value="CAK79851.1"/>
    <property type="molecule type" value="Genomic_DNA"/>
</dbReference>
<accession>A0D9Y4</accession>
<evidence type="ECO:0000313" key="2">
    <source>
        <dbReference type="Proteomes" id="UP000000600"/>
    </source>
</evidence>